<evidence type="ECO:0000313" key="2">
    <source>
        <dbReference type="Proteomes" id="UP000634136"/>
    </source>
</evidence>
<accession>A0A834WCT3</accession>
<reference evidence="1" key="1">
    <citation type="submission" date="2020-09" db="EMBL/GenBank/DDBJ databases">
        <title>Genome-Enabled Discovery of Anthraquinone Biosynthesis in Senna tora.</title>
        <authorList>
            <person name="Kang S.-H."/>
            <person name="Pandey R.P."/>
            <person name="Lee C.-M."/>
            <person name="Sim J.-S."/>
            <person name="Jeong J.-T."/>
            <person name="Choi B.-S."/>
            <person name="Jung M."/>
            <person name="Ginzburg D."/>
            <person name="Zhao K."/>
            <person name="Won S.Y."/>
            <person name="Oh T.-J."/>
            <person name="Yu Y."/>
            <person name="Kim N.-H."/>
            <person name="Lee O.R."/>
            <person name="Lee T.-H."/>
            <person name="Bashyal P."/>
            <person name="Kim T.-S."/>
            <person name="Lee W.-H."/>
            <person name="Kawkins C."/>
            <person name="Kim C.-K."/>
            <person name="Kim J.S."/>
            <person name="Ahn B.O."/>
            <person name="Rhee S.Y."/>
            <person name="Sohng J.K."/>
        </authorList>
    </citation>
    <scope>NUCLEOTIDE SEQUENCE</scope>
    <source>
        <tissue evidence="1">Leaf</tissue>
    </source>
</reference>
<dbReference type="Proteomes" id="UP000634136">
    <property type="component" value="Unassembled WGS sequence"/>
</dbReference>
<dbReference type="AlphaFoldDB" id="A0A834WCT3"/>
<keyword evidence="2" id="KW-1185">Reference proteome</keyword>
<name>A0A834WCT3_9FABA</name>
<proteinExistence type="predicted"/>
<evidence type="ECO:0000313" key="1">
    <source>
        <dbReference type="EMBL" id="KAF7812434.1"/>
    </source>
</evidence>
<gene>
    <name evidence="1" type="ORF">G2W53_033410</name>
</gene>
<organism evidence="1 2">
    <name type="scientific">Senna tora</name>
    <dbReference type="NCBI Taxonomy" id="362788"/>
    <lineage>
        <taxon>Eukaryota</taxon>
        <taxon>Viridiplantae</taxon>
        <taxon>Streptophyta</taxon>
        <taxon>Embryophyta</taxon>
        <taxon>Tracheophyta</taxon>
        <taxon>Spermatophyta</taxon>
        <taxon>Magnoliopsida</taxon>
        <taxon>eudicotyledons</taxon>
        <taxon>Gunneridae</taxon>
        <taxon>Pentapetalae</taxon>
        <taxon>rosids</taxon>
        <taxon>fabids</taxon>
        <taxon>Fabales</taxon>
        <taxon>Fabaceae</taxon>
        <taxon>Caesalpinioideae</taxon>
        <taxon>Cassia clade</taxon>
        <taxon>Senna</taxon>
    </lineage>
</organism>
<sequence>MTSQTFLVITSPIRALNPLEFPNIMRTDRFDSLVPQQELDSTIKSTQIPKCNAKRSI</sequence>
<protein>
    <submittedName>
        <fullName evidence="1">Uncharacterized protein</fullName>
    </submittedName>
</protein>
<dbReference type="EMBL" id="JAAIUW010000010">
    <property type="protein sequence ID" value="KAF7812434.1"/>
    <property type="molecule type" value="Genomic_DNA"/>
</dbReference>
<comment type="caution">
    <text evidence="1">The sequence shown here is derived from an EMBL/GenBank/DDBJ whole genome shotgun (WGS) entry which is preliminary data.</text>
</comment>